<dbReference type="STRING" id="690850.Desaf_3807"/>
<dbReference type="GO" id="GO:1990112">
    <property type="term" value="C:RQC complex"/>
    <property type="evidence" value="ECO:0007669"/>
    <property type="project" value="TreeGrafter"/>
</dbReference>
<dbReference type="eggNOG" id="COG1293">
    <property type="taxonomic scope" value="Bacteria"/>
</dbReference>
<dbReference type="PANTHER" id="PTHR15239">
    <property type="entry name" value="NUCLEAR EXPORT MEDIATOR FACTOR NEMF"/>
    <property type="match status" value="1"/>
</dbReference>
<dbReference type="InterPro" id="IPR051608">
    <property type="entry name" value="RQC_Subunit_NEMF"/>
</dbReference>
<dbReference type="KEGG" id="daf:Desaf_3807"/>
<dbReference type="GO" id="GO:0072344">
    <property type="term" value="P:rescue of stalled ribosome"/>
    <property type="evidence" value="ECO:0007669"/>
    <property type="project" value="TreeGrafter"/>
</dbReference>
<organism evidence="3 4">
    <name type="scientific">Desulfocurvibacter africanus subsp. africanus str. Walvis Bay</name>
    <dbReference type="NCBI Taxonomy" id="690850"/>
    <lineage>
        <taxon>Bacteria</taxon>
        <taxon>Pseudomonadati</taxon>
        <taxon>Thermodesulfobacteriota</taxon>
        <taxon>Desulfovibrionia</taxon>
        <taxon>Desulfovibrionales</taxon>
        <taxon>Desulfovibrionaceae</taxon>
        <taxon>Desulfocurvibacter</taxon>
    </lineage>
</organism>
<dbReference type="Gene3D" id="2.30.310.10">
    <property type="entry name" value="ibrinogen binding protein from staphylococcus aureus domain"/>
    <property type="match status" value="1"/>
</dbReference>
<dbReference type="GO" id="GO:0043023">
    <property type="term" value="F:ribosomal large subunit binding"/>
    <property type="evidence" value="ECO:0007669"/>
    <property type="project" value="TreeGrafter"/>
</dbReference>
<keyword evidence="1" id="KW-0175">Coiled coil</keyword>
<evidence type="ECO:0000256" key="1">
    <source>
        <dbReference type="SAM" id="Coils"/>
    </source>
</evidence>
<feature type="domain" description="NFACT RNA-binding" evidence="2">
    <location>
        <begin position="388"/>
        <end position="483"/>
    </location>
</feature>
<proteinExistence type="predicted"/>
<dbReference type="Pfam" id="PF05670">
    <property type="entry name" value="NFACT-R_1"/>
    <property type="match status" value="1"/>
</dbReference>
<dbReference type="PANTHER" id="PTHR15239:SF6">
    <property type="entry name" value="RIBOSOME QUALITY CONTROL COMPLEX SUBUNIT NEMF"/>
    <property type="match status" value="1"/>
</dbReference>
<dbReference type="AlphaFoldDB" id="F3Z054"/>
<sequence>MDAHIFRSLCIELGPALSGRRIEKIYSPAKSYWTLVLGARGGKRLLLFHPAKKDALLLLSGTKPQNPMSAPAEAMWFRKRISGRWLGQWQADWPGLRIAWELSPVPPDVPDQSRFLVLDMHAGMRLAGELEPSFGSEPSWPPLERALHDPDVWKEFPQLSPALRRRLKSLPERDVANFYASLAKQPANPIYVAYKNGTPTALHAWPQDEGKADSVQAFGSALEAAAAYGEPKFFAGLAHGESANDREAFKVRERRLRRGLERLEADRERLSRMTAQQSQAELLQAELYKHKSGPTPERITGRHPLHGEITVELNTRMSVTENMERLFQQVAKGRRGLAVVDQRRAQLGAELRGQAEGRVQASAEGKEALETKVDDRPLLSKRLRGLAVLIFTTSDGFRVLRGKNQEAGHKLLSQAASPFDLWFHAAQRPGAHVVLKRDYPAQEVPERSMREAAALAGLASGYAGEAKADVFCALVKDVRKIKGAALGLVRVEEMRQTLRVDLDPELPEKLKLTLPL</sequence>
<dbReference type="GO" id="GO:0000049">
    <property type="term" value="F:tRNA binding"/>
    <property type="evidence" value="ECO:0007669"/>
    <property type="project" value="TreeGrafter"/>
</dbReference>
<dbReference type="RefSeq" id="WP_014261675.1">
    <property type="nucleotide sequence ID" value="NC_016629.1"/>
</dbReference>
<dbReference type="Proteomes" id="UP000007844">
    <property type="component" value="Chromosome"/>
</dbReference>
<gene>
    <name evidence="3" type="ORF">Desaf_3807</name>
</gene>
<protein>
    <recommendedName>
        <fullName evidence="2">NFACT RNA-binding domain-containing protein</fullName>
    </recommendedName>
</protein>
<feature type="coiled-coil region" evidence="1">
    <location>
        <begin position="253"/>
        <end position="280"/>
    </location>
</feature>
<keyword evidence="4" id="KW-1185">Reference proteome</keyword>
<dbReference type="HOGENOM" id="CLU_509711_0_0_7"/>
<accession>F3Z054</accession>
<dbReference type="EMBL" id="CP003221">
    <property type="protein sequence ID" value="EGJ52083.1"/>
    <property type="molecule type" value="Genomic_DNA"/>
</dbReference>
<evidence type="ECO:0000259" key="2">
    <source>
        <dbReference type="Pfam" id="PF05670"/>
    </source>
</evidence>
<reference evidence="3 4" key="1">
    <citation type="journal article" date="2011" name="J. Bacteriol.">
        <title>Genome sequence of the mercury-methylating and pleomorphic Desulfovibrio africanus Strain Walvis Bay.</title>
        <authorList>
            <person name="Brown S.D."/>
            <person name="Wall J.D."/>
            <person name="Kucken A.M."/>
            <person name="Gilmour C.C."/>
            <person name="Podar M."/>
            <person name="Brandt C.C."/>
            <person name="Teshima H."/>
            <person name="Detter J.C."/>
            <person name="Han C.S."/>
            <person name="Land M.L."/>
            <person name="Lucas S."/>
            <person name="Han J."/>
            <person name="Pennacchio L."/>
            <person name="Nolan M."/>
            <person name="Pitluck S."/>
            <person name="Woyke T."/>
            <person name="Goodwin L."/>
            <person name="Palumbo A.V."/>
            <person name="Elias D.A."/>
        </authorList>
    </citation>
    <scope>NUCLEOTIDE SEQUENCE [LARGE SCALE GENOMIC DNA]</scope>
    <source>
        <strain evidence="3 4">Walvis Bay</strain>
    </source>
</reference>
<evidence type="ECO:0000313" key="4">
    <source>
        <dbReference type="Proteomes" id="UP000007844"/>
    </source>
</evidence>
<dbReference type="InterPro" id="IPR008532">
    <property type="entry name" value="NFACT_RNA-bd"/>
</dbReference>
<dbReference type="Pfam" id="PF05833">
    <property type="entry name" value="NFACT_N"/>
    <property type="match status" value="1"/>
</dbReference>
<name>F3Z054_DESAF</name>
<evidence type="ECO:0000313" key="3">
    <source>
        <dbReference type="EMBL" id="EGJ52083.1"/>
    </source>
</evidence>